<sequence>MKVKNSLKSLRDRHRDNRLVKRKGRLYVINKNNKRFKARQG</sequence>
<dbReference type="InterPro" id="IPR047621">
    <property type="entry name" value="Ribosomal_L36_bact"/>
</dbReference>
<comment type="similarity">
    <text evidence="1">Belongs to the bacterial ribosomal protein bL36 family.</text>
</comment>
<dbReference type="SUPFAM" id="SSF57840">
    <property type="entry name" value="Ribosomal protein L36"/>
    <property type="match status" value="1"/>
</dbReference>
<keyword evidence="2" id="KW-0689">Ribosomal protein</keyword>
<dbReference type="GO" id="GO:0005840">
    <property type="term" value="C:ribosome"/>
    <property type="evidence" value="ECO:0007669"/>
    <property type="project" value="UniProtKB-KW"/>
</dbReference>
<evidence type="ECO:0000313" key="4">
    <source>
        <dbReference type="EMBL" id="SVA35377.1"/>
    </source>
</evidence>
<proteinExistence type="inferred from homology"/>
<dbReference type="PROSITE" id="PS00828">
    <property type="entry name" value="RIBOSOMAL_L36"/>
    <property type="match status" value="1"/>
</dbReference>
<dbReference type="InterPro" id="IPR000473">
    <property type="entry name" value="Ribosomal_bL36"/>
</dbReference>
<accession>A0A381V6T6</accession>
<dbReference type="GO" id="GO:1990904">
    <property type="term" value="C:ribonucleoprotein complex"/>
    <property type="evidence" value="ECO:0007669"/>
    <property type="project" value="UniProtKB-KW"/>
</dbReference>
<organism evidence="4">
    <name type="scientific">marine metagenome</name>
    <dbReference type="NCBI Taxonomy" id="408172"/>
    <lineage>
        <taxon>unclassified sequences</taxon>
        <taxon>metagenomes</taxon>
        <taxon>ecological metagenomes</taxon>
    </lineage>
</organism>
<dbReference type="EMBL" id="UINC01007852">
    <property type="protein sequence ID" value="SVA35377.1"/>
    <property type="molecule type" value="Genomic_DNA"/>
</dbReference>
<dbReference type="PANTHER" id="PTHR47781">
    <property type="entry name" value="50S RIBOSOMAL PROTEIN L36 2"/>
    <property type="match status" value="1"/>
</dbReference>
<dbReference type="AlphaFoldDB" id="A0A381V6T6"/>
<dbReference type="GO" id="GO:0003735">
    <property type="term" value="F:structural constituent of ribosome"/>
    <property type="evidence" value="ECO:0007669"/>
    <property type="project" value="InterPro"/>
</dbReference>
<evidence type="ECO:0000256" key="1">
    <source>
        <dbReference type="ARBA" id="ARBA00007645"/>
    </source>
</evidence>
<evidence type="ECO:0008006" key="5">
    <source>
        <dbReference type="Google" id="ProtNLM"/>
    </source>
</evidence>
<dbReference type="Pfam" id="PF00444">
    <property type="entry name" value="Ribosomal_L36"/>
    <property type="match status" value="1"/>
</dbReference>
<evidence type="ECO:0000256" key="2">
    <source>
        <dbReference type="ARBA" id="ARBA00022980"/>
    </source>
</evidence>
<dbReference type="HAMAP" id="MF_00251">
    <property type="entry name" value="Ribosomal_bL36"/>
    <property type="match status" value="1"/>
</dbReference>
<dbReference type="PANTHER" id="PTHR47781:SF1">
    <property type="entry name" value="LARGE RIBOSOMAL SUBUNIT PROTEIN BL36B"/>
    <property type="match status" value="1"/>
</dbReference>
<dbReference type="NCBIfam" id="NF002021">
    <property type="entry name" value="PRK00831.1"/>
    <property type="match status" value="1"/>
</dbReference>
<dbReference type="GO" id="GO:0006412">
    <property type="term" value="P:translation"/>
    <property type="evidence" value="ECO:0007669"/>
    <property type="project" value="InterPro"/>
</dbReference>
<reference evidence="4" key="1">
    <citation type="submission" date="2018-05" db="EMBL/GenBank/DDBJ databases">
        <authorList>
            <person name="Lanie J.A."/>
            <person name="Ng W.-L."/>
            <person name="Kazmierczak K.M."/>
            <person name="Andrzejewski T.M."/>
            <person name="Davidsen T.M."/>
            <person name="Wayne K.J."/>
            <person name="Tettelin H."/>
            <person name="Glass J.I."/>
            <person name="Rusch D."/>
            <person name="Podicherti R."/>
            <person name="Tsui H.-C.T."/>
            <person name="Winkler M.E."/>
        </authorList>
    </citation>
    <scope>NUCLEOTIDE SEQUENCE</scope>
</reference>
<dbReference type="NCBIfam" id="TIGR01022">
    <property type="entry name" value="rpmJ_bact"/>
    <property type="match status" value="1"/>
</dbReference>
<keyword evidence="3" id="KW-0687">Ribonucleoprotein</keyword>
<protein>
    <recommendedName>
        <fullName evidence="5">Ribosomal protein L36</fullName>
    </recommendedName>
</protein>
<dbReference type="InterPro" id="IPR035977">
    <property type="entry name" value="Ribosomal_bL36_sp"/>
</dbReference>
<gene>
    <name evidence="4" type="ORF">METZ01_LOCUS88231</name>
</gene>
<name>A0A381V6T6_9ZZZZ</name>
<evidence type="ECO:0000256" key="3">
    <source>
        <dbReference type="ARBA" id="ARBA00023274"/>
    </source>
</evidence>